<evidence type="ECO:0000313" key="3">
    <source>
        <dbReference type="Proteomes" id="UP000199322"/>
    </source>
</evidence>
<dbReference type="EMBL" id="SRME01000005">
    <property type="protein sequence ID" value="TGG87398.1"/>
    <property type="molecule type" value="Genomic_DNA"/>
</dbReference>
<sequence length="69" mass="8048">MKIDFCTCEDFDCPNHPSNHDKGCTLCIKKNLELNEIPSCFFKKINKDLSDQEDFTIDGFVKLYNINKK</sequence>
<dbReference type="EMBL" id="FMYV01000005">
    <property type="protein sequence ID" value="SDC57201.1"/>
    <property type="molecule type" value="Genomic_DNA"/>
</dbReference>
<name>A0A1G6MP05_9BACT</name>
<dbReference type="Proteomes" id="UP000199322">
    <property type="component" value="Unassembled WGS sequence"/>
</dbReference>
<dbReference type="Pfam" id="PF20095">
    <property type="entry name" value="DUF6485"/>
    <property type="match status" value="1"/>
</dbReference>
<dbReference type="OrthoDB" id="5460858at2"/>
<dbReference type="AlphaFoldDB" id="A0A1G6MP05"/>
<reference evidence="1 3" key="1">
    <citation type="submission" date="2016-10" db="EMBL/GenBank/DDBJ databases">
        <authorList>
            <person name="de Groot N.N."/>
        </authorList>
    </citation>
    <scope>NUCLEOTIDE SEQUENCE [LARGE SCALE GENOMIC DNA]</scope>
    <source>
        <strain evidence="1 3">WG14</strain>
    </source>
</reference>
<dbReference type="RefSeq" id="WP_091403888.1">
    <property type="nucleotide sequence ID" value="NZ_FMYV01000005.1"/>
</dbReference>
<organism evidence="1 3">
    <name type="scientific">Geotoga petraea</name>
    <dbReference type="NCBI Taxonomy" id="28234"/>
    <lineage>
        <taxon>Bacteria</taxon>
        <taxon>Thermotogati</taxon>
        <taxon>Thermotogota</taxon>
        <taxon>Thermotogae</taxon>
        <taxon>Petrotogales</taxon>
        <taxon>Petrotogaceae</taxon>
        <taxon>Geotoga</taxon>
    </lineage>
</organism>
<dbReference type="Proteomes" id="UP000297288">
    <property type="component" value="Unassembled WGS sequence"/>
</dbReference>
<dbReference type="STRING" id="28234.SAMN04488588_1327"/>
<evidence type="ECO:0000313" key="2">
    <source>
        <dbReference type="EMBL" id="TGG87398.1"/>
    </source>
</evidence>
<proteinExistence type="predicted"/>
<gene>
    <name evidence="2" type="ORF">E4650_08835</name>
    <name evidence="1" type="ORF">SAMN04488588_1327</name>
</gene>
<keyword evidence="3" id="KW-1185">Reference proteome</keyword>
<accession>A0A1G6MP05</accession>
<evidence type="ECO:0000313" key="4">
    <source>
        <dbReference type="Proteomes" id="UP000297288"/>
    </source>
</evidence>
<evidence type="ECO:0000313" key="1">
    <source>
        <dbReference type="EMBL" id="SDC57201.1"/>
    </source>
</evidence>
<reference evidence="2 4" key="2">
    <citation type="submission" date="2019-04" db="EMBL/GenBank/DDBJ databases">
        <title>Draft genome sequence data and analysis of a Fermenting Bacterium, Geotoga petraea strain HO-Geo1, isolated from heavy-oil petroleum reservoir in Russia.</title>
        <authorList>
            <person name="Grouzdev D.S."/>
            <person name="Semenova E.M."/>
            <person name="Sokolova D.S."/>
            <person name="Tourova T.P."/>
            <person name="Poltaraus A.B."/>
            <person name="Nazina T.N."/>
        </authorList>
    </citation>
    <scope>NUCLEOTIDE SEQUENCE [LARGE SCALE GENOMIC DNA]</scope>
    <source>
        <strain evidence="2 4">HO-Geo1</strain>
    </source>
</reference>
<protein>
    <submittedName>
        <fullName evidence="1">Uncharacterized protein</fullName>
    </submittedName>
</protein>